<evidence type="ECO:0000313" key="3">
    <source>
        <dbReference type="EMBL" id="NEX64778.1"/>
    </source>
</evidence>
<dbReference type="SUPFAM" id="SSF56801">
    <property type="entry name" value="Acetyl-CoA synthetase-like"/>
    <property type="match status" value="1"/>
</dbReference>
<organism evidence="3 4">
    <name type="scientific">Noviherbaspirillum galbum</name>
    <dbReference type="NCBI Taxonomy" id="2709383"/>
    <lineage>
        <taxon>Bacteria</taxon>
        <taxon>Pseudomonadati</taxon>
        <taxon>Pseudomonadota</taxon>
        <taxon>Betaproteobacteria</taxon>
        <taxon>Burkholderiales</taxon>
        <taxon>Oxalobacteraceae</taxon>
        <taxon>Noviherbaspirillum</taxon>
    </lineage>
</organism>
<dbReference type="Pfam" id="PF13193">
    <property type="entry name" value="AMP-binding_C"/>
    <property type="match status" value="1"/>
</dbReference>
<name>A0A6B3SW40_9BURK</name>
<dbReference type="RefSeq" id="WP_163968706.1">
    <property type="nucleotide sequence ID" value="NZ_JAAIVB010000085.1"/>
</dbReference>
<dbReference type="EMBL" id="JAAIVB010000085">
    <property type="protein sequence ID" value="NEX64778.1"/>
    <property type="molecule type" value="Genomic_DNA"/>
</dbReference>
<feature type="domain" description="AMP-binding enzyme C-terminal" evidence="2">
    <location>
        <begin position="334"/>
        <end position="405"/>
    </location>
</feature>
<feature type="domain" description="AMP-dependent synthetase/ligase" evidence="1">
    <location>
        <begin position="116"/>
        <end position="262"/>
    </location>
</feature>
<dbReference type="InterPro" id="IPR042099">
    <property type="entry name" value="ANL_N_sf"/>
</dbReference>
<dbReference type="Proteomes" id="UP000482155">
    <property type="component" value="Unassembled WGS sequence"/>
</dbReference>
<protein>
    <submittedName>
        <fullName evidence="3">AMP-binding protein</fullName>
    </submittedName>
</protein>
<dbReference type="Pfam" id="PF00501">
    <property type="entry name" value="AMP-binding"/>
    <property type="match status" value="1"/>
</dbReference>
<dbReference type="GO" id="GO:0016878">
    <property type="term" value="F:acid-thiol ligase activity"/>
    <property type="evidence" value="ECO:0007669"/>
    <property type="project" value="UniProtKB-ARBA"/>
</dbReference>
<proteinExistence type="predicted"/>
<dbReference type="Gene3D" id="3.40.50.12780">
    <property type="entry name" value="N-terminal domain of ligase-like"/>
    <property type="match status" value="1"/>
</dbReference>
<evidence type="ECO:0000259" key="2">
    <source>
        <dbReference type="Pfam" id="PF13193"/>
    </source>
</evidence>
<dbReference type="InterPro" id="IPR050237">
    <property type="entry name" value="ATP-dep_AMP-bd_enzyme"/>
</dbReference>
<comment type="caution">
    <text evidence="3">The sequence shown here is derived from an EMBL/GenBank/DDBJ whole genome shotgun (WGS) entry which is preliminary data.</text>
</comment>
<dbReference type="PANTHER" id="PTHR43767:SF1">
    <property type="entry name" value="NONRIBOSOMAL PEPTIDE SYNTHASE PES1 (EUROFUNG)-RELATED"/>
    <property type="match status" value="1"/>
</dbReference>
<dbReference type="InterPro" id="IPR000873">
    <property type="entry name" value="AMP-dep_synth/lig_dom"/>
</dbReference>
<dbReference type="AlphaFoldDB" id="A0A6B3SW40"/>
<dbReference type="Gene3D" id="3.30.300.30">
    <property type="match status" value="1"/>
</dbReference>
<accession>A0A6B3SW40</accession>
<sequence>MQASAGKAEAGIADWWEDGHAMHRFVCDLVASELAALRPAGVALPARPWAGGLDVVQDLGADSLELLSIATAFAECLHMHESGLEDYLLARTTIQDWVGIAQAALRHFSSRLTFRTSGSTGTPKPCSHPMATLEQEVRELALLFPGRRRLLSAVPSHHIYGFLFTVLLPRALGIDAAQIIDLRGSSPARLARQLQAGDLVVGHPEFWRASARLMHGVSADVVGVTSTAPCPDTVSHALQEAGLDRLVQIYGSSETAGIGWRDRPESSYRLFGYWKKAGDEDNHIVRALPEGGEVRYACPDLMRWTRADAFLPAGRLDNAVQVGGINVFPSKVREVLMRHPDVLDAAVRLMRPEEGNRLKAFIVPRAPDMDRTQLHERLTGWASGHLSAAERPKAFSFGSALPRSELDKQRDWDIVPVIH</sequence>
<dbReference type="PANTHER" id="PTHR43767">
    <property type="entry name" value="LONG-CHAIN-FATTY-ACID--COA LIGASE"/>
    <property type="match status" value="1"/>
</dbReference>
<evidence type="ECO:0000259" key="1">
    <source>
        <dbReference type="Pfam" id="PF00501"/>
    </source>
</evidence>
<keyword evidence="4" id="KW-1185">Reference proteome</keyword>
<dbReference type="InterPro" id="IPR045851">
    <property type="entry name" value="AMP-bd_C_sf"/>
</dbReference>
<gene>
    <name evidence="3" type="ORF">G3574_27170</name>
</gene>
<evidence type="ECO:0000313" key="4">
    <source>
        <dbReference type="Proteomes" id="UP000482155"/>
    </source>
</evidence>
<dbReference type="InterPro" id="IPR025110">
    <property type="entry name" value="AMP-bd_C"/>
</dbReference>
<reference evidence="3 4" key="1">
    <citation type="submission" date="2020-02" db="EMBL/GenBank/DDBJ databases">
        <authorList>
            <person name="Kim M.K."/>
        </authorList>
    </citation>
    <scope>NUCLEOTIDE SEQUENCE [LARGE SCALE GENOMIC DNA]</scope>
    <source>
        <strain evidence="3 4">17J57-3</strain>
    </source>
</reference>